<dbReference type="EMBL" id="RZNY01000042">
    <property type="protein sequence ID" value="RUT39604.1"/>
    <property type="molecule type" value="Genomic_DNA"/>
</dbReference>
<feature type="transmembrane region" description="Helical" evidence="1">
    <location>
        <begin position="415"/>
        <end position="436"/>
    </location>
</feature>
<comment type="caution">
    <text evidence="3">The sequence shown here is derived from an EMBL/GenBank/DDBJ whole genome shotgun (WGS) entry which is preliminary data.</text>
</comment>
<sequence>MAKVLLIQKGENHLFLPHVKRITSLVSLWLAVMIILAGVLPQSAYAAQPAISIQSEMGYNGYIKDGEWNPLTITLKSDVDVSGEIVVQTEYSYINGSGSYVKKVDLPAGTSKKVILGIPGASFNKGNNTIRFYKGTAQSGEYIPFTVGQSYLASSATASTLIGVLAQDPDSLNFLKTLNQQSQGRDLTVIPLNGEQIPDDSTLLDPLDIIVVNNFSTDSLSSKQITAIRSWVVKGGTLVLAGGSGYAKTVKGLEDISPVEYIGQTDVTSLPQLAIIGGDKPLKFESPFPISQAKPKEGANVSLQAEEDPLFASWLVGKGEVHYAAYDVAMEPLNSWSGHGEVWSTELGQKLSILPNLQGIYGSQSGFMSGLDYILDYFPSLTLPPFSLLVWLLLAYAILVAPILYYVLKKLDKREWAWLFIPLIAVLASGGIYIAGTSGKSSILAHNISIMELDGKGHANRIAGSALFVPRAGDYNLEFAAGTHLLVGREDGLLSGGQTGGPDRQYISVQDEKTTLKLKDMTHRSMAKMWLDTPETREFGKVDIDISYDDQGNPMGNITNNTTSDLSNSALILGGKVFILGDLPKNKSLSIPAATSMPNYGDYGSTLFPYGVSYGNIDEWERERGIINNYFGRSNATVNNVFLAWNKDKLSDYKVDGKSVASEDLNMWVQSVSPKFEANGNVNIPYGLISGSASSTTANELSANGPGRVQMSEGETVFDYILPKDESIEYSYLAIMQSDINGAMTTEFWNNDSEEWEVLSWNNGKVEFNENINSYINAGGMLQIRITTTDWSNFALPEISLKGRK</sequence>
<evidence type="ECO:0000313" key="4">
    <source>
        <dbReference type="Proteomes" id="UP000279446"/>
    </source>
</evidence>
<gene>
    <name evidence="3" type="ORF">EJP82_25745</name>
</gene>
<dbReference type="InterPro" id="IPR055831">
    <property type="entry name" value="DUF7408"/>
</dbReference>
<proteinExistence type="predicted"/>
<keyword evidence="1" id="KW-1133">Transmembrane helix</keyword>
<keyword evidence="4" id="KW-1185">Reference proteome</keyword>
<dbReference type="Pfam" id="PF24157">
    <property type="entry name" value="DUF7408"/>
    <property type="match status" value="1"/>
</dbReference>
<protein>
    <recommendedName>
        <fullName evidence="2">DUF7408 domain-containing protein</fullName>
    </recommendedName>
</protein>
<dbReference type="Proteomes" id="UP000279446">
    <property type="component" value="Unassembled WGS sequence"/>
</dbReference>
<feature type="transmembrane region" description="Helical" evidence="1">
    <location>
        <begin position="388"/>
        <end position="408"/>
    </location>
</feature>
<accession>A0A3S1JY69</accession>
<dbReference type="Gene3D" id="3.40.50.880">
    <property type="match status" value="1"/>
</dbReference>
<evidence type="ECO:0000256" key="1">
    <source>
        <dbReference type="SAM" id="Phobius"/>
    </source>
</evidence>
<name>A0A3S1JY69_9BACL</name>
<keyword evidence="1" id="KW-0812">Transmembrane</keyword>
<dbReference type="OrthoDB" id="137965at2"/>
<evidence type="ECO:0000313" key="3">
    <source>
        <dbReference type="EMBL" id="RUT39604.1"/>
    </source>
</evidence>
<keyword evidence="1" id="KW-0472">Membrane</keyword>
<dbReference type="InterPro" id="IPR029062">
    <property type="entry name" value="Class_I_gatase-like"/>
</dbReference>
<dbReference type="RefSeq" id="WP_127194928.1">
    <property type="nucleotide sequence ID" value="NZ_RZNY01000042.1"/>
</dbReference>
<evidence type="ECO:0000259" key="2">
    <source>
        <dbReference type="Pfam" id="PF24157"/>
    </source>
</evidence>
<feature type="domain" description="DUF7408" evidence="2">
    <location>
        <begin position="207"/>
        <end position="326"/>
    </location>
</feature>
<dbReference type="AlphaFoldDB" id="A0A3S1JY69"/>
<organism evidence="3 4">
    <name type="scientific">Paenibacillus anaericanus</name>
    <dbReference type="NCBI Taxonomy" id="170367"/>
    <lineage>
        <taxon>Bacteria</taxon>
        <taxon>Bacillati</taxon>
        <taxon>Bacillota</taxon>
        <taxon>Bacilli</taxon>
        <taxon>Bacillales</taxon>
        <taxon>Paenibacillaceae</taxon>
        <taxon>Paenibacillus</taxon>
    </lineage>
</organism>
<reference evidence="3 4" key="1">
    <citation type="submission" date="2018-12" db="EMBL/GenBank/DDBJ databases">
        <authorList>
            <person name="Sun L."/>
            <person name="Chen Z."/>
        </authorList>
    </citation>
    <scope>NUCLEOTIDE SEQUENCE [LARGE SCALE GENOMIC DNA]</scope>
    <source>
        <strain evidence="3 4">DSM 15890</strain>
    </source>
</reference>
<dbReference type="SUPFAM" id="SSF52317">
    <property type="entry name" value="Class I glutamine amidotransferase-like"/>
    <property type="match status" value="1"/>
</dbReference>